<dbReference type="InterPro" id="IPR013766">
    <property type="entry name" value="Thioredoxin_domain"/>
</dbReference>
<reference evidence="7 8" key="1">
    <citation type="submission" date="2023-04" db="EMBL/GenBank/DDBJ databases">
        <title>Draft genome sequence of acteroides sedimenti strain YN3PY1.</title>
        <authorList>
            <person name="Yoshida N."/>
        </authorList>
    </citation>
    <scope>NUCLEOTIDE SEQUENCE [LARGE SCALE GENOMIC DNA]</scope>
    <source>
        <strain evidence="7 8">YN3PY1</strain>
    </source>
</reference>
<name>A0ABM8IBH7_9BACE</name>
<evidence type="ECO:0000256" key="3">
    <source>
        <dbReference type="ARBA" id="ARBA00023157"/>
    </source>
</evidence>
<dbReference type="Proteomes" id="UP001496674">
    <property type="component" value="Chromosome"/>
</dbReference>
<keyword evidence="5" id="KW-0732">Signal</keyword>
<dbReference type="Gene3D" id="3.40.30.10">
    <property type="entry name" value="Glutaredoxin"/>
    <property type="match status" value="1"/>
</dbReference>
<evidence type="ECO:0000256" key="4">
    <source>
        <dbReference type="ARBA" id="ARBA00023284"/>
    </source>
</evidence>
<evidence type="ECO:0000313" key="8">
    <source>
        <dbReference type="Proteomes" id="UP001496674"/>
    </source>
</evidence>
<dbReference type="PROSITE" id="PS51352">
    <property type="entry name" value="THIOREDOXIN_2"/>
    <property type="match status" value="1"/>
</dbReference>
<comment type="subcellular location">
    <subcellularLocation>
        <location evidence="1">Cell envelope</location>
    </subcellularLocation>
</comment>
<organism evidence="7 8">
    <name type="scientific">Bacteroides sedimenti</name>
    <dbReference type="NCBI Taxonomy" id="2136147"/>
    <lineage>
        <taxon>Bacteria</taxon>
        <taxon>Pseudomonadati</taxon>
        <taxon>Bacteroidota</taxon>
        <taxon>Bacteroidia</taxon>
        <taxon>Bacteroidales</taxon>
        <taxon>Bacteroidaceae</taxon>
        <taxon>Bacteroides</taxon>
    </lineage>
</organism>
<dbReference type="PANTHER" id="PTHR42852">
    <property type="entry name" value="THIOL:DISULFIDE INTERCHANGE PROTEIN DSBE"/>
    <property type="match status" value="1"/>
</dbReference>
<keyword evidence="8" id="KW-1185">Reference proteome</keyword>
<feature type="signal peptide" evidence="5">
    <location>
        <begin position="1"/>
        <end position="23"/>
    </location>
</feature>
<keyword evidence="4" id="KW-0676">Redox-active center</keyword>
<evidence type="ECO:0000259" key="6">
    <source>
        <dbReference type="PROSITE" id="PS51352"/>
    </source>
</evidence>
<dbReference type="RefSeq" id="WP_353334138.1">
    <property type="nucleotide sequence ID" value="NZ_AP028055.1"/>
</dbReference>
<dbReference type="InterPro" id="IPR025380">
    <property type="entry name" value="DUF4369"/>
</dbReference>
<evidence type="ECO:0000256" key="1">
    <source>
        <dbReference type="ARBA" id="ARBA00004196"/>
    </source>
</evidence>
<evidence type="ECO:0000256" key="2">
    <source>
        <dbReference type="ARBA" id="ARBA00022748"/>
    </source>
</evidence>
<dbReference type="Pfam" id="PF14289">
    <property type="entry name" value="DUF4369"/>
    <property type="match status" value="1"/>
</dbReference>
<feature type="domain" description="Thioredoxin" evidence="6">
    <location>
        <begin position="236"/>
        <end position="374"/>
    </location>
</feature>
<dbReference type="InterPro" id="IPR036249">
    <property type="entry name" value="Thioredoxin-like_sf"/>
</dbReference>
<sequence length="374" mass="43486">MKKCCILLPLLFLLITNSFGQKAKQPNFKINGTINADSGTVRLFFYREYIPNKEKVLEAQIKNNKFSISGYIPEPQSVSIRIDERYRSSDFIIEKGPQTISINIDSIDKTPDVNNKTMINEYPKFSAFCDPINIKNELYDHRCDSLLKLYNYNLPESIKSDLRKESDIIYEESHKFHLQYSKMNPNSNVAFWMLIRKMGWGYEPIFDSIYNCFSNELKNSYAGKVLSRKLKIGSVLSVGKQFPLLQCVNTNNEKFTLDIFSKNNLTLVDFWYSQCNPCRSQFNTLKDLYKQFSDKGFEIIGISVDRATNKELWENTIINDKLIWKQYWDKDTKEANRLSINAFPTNFLIDSTGKIIAKNITLGELEKLLNKSLK</sequence>
<dbReference type="InterPro" id="IPR050553">
    <property type="entry name" value="Thioredoxin_ResA/DsbE_sf"/>
</dbReference>
<keyword evidence="2" id="KW-0201">Cytochrome c-type biogenesis</keyword>
<dbReference type="InterPro" id="IPR000866">
    <property type="entry name" value="AhpC/TSA"/>
</dbReference>
<dbReference type="SUPFAM" id="SSF52833">
    <property type="entry name" value="Thioredoxin-like"/>
    <property type="match status" value="1"/>
</dbReference>
<dbReference type="EMBL" id="AP028055">
    <property type="protein sequence ID" value="BEG98934.1"/>
    <property type="molecule type" value="Genomic_DNA"/>
</dbReference>
<evidence type="ECO:0000313" key="7">
    <source>
        <dbReference type="EMBL" id="BEG98934.1"/>
    </source>
</evidence>
<dbReference type="CDD" id="cd02966">
    <property type="entry name" value="TlpA_like_family"/>
    <property type="match status" value="1"/>
</dbReference>
<dbReference type="PANTHER" id="PTHR42852:SF6">
    <property type="entry name" value="THIOL:DISULFIDE INTERCHANGE PROTEIN DSBE"/>
    <property type="match status" value="1"/>
</dbReference>
<keyword evidence="3" id="KW-1015">Disulfide bond</keyword>
<gene>
    <name evidence="7" type="ORF">BSYN_11990</name>
</gene>
<evidence type="ECO:0000256" key="5">
    <source>
        <dbReference type="SAM" id="SignalP"/>
    </source>
</evidence>
<dbReference type="Pfam" id="PF00578">
    <property type="entry name" value="AhpC-TSA"/>
    <property type="match status" value="1"/>
</dbReference>
<protein>
    <submittedName>
        <fullName evidence="7">Thiol:disulfide interchange protein</fullName>
    </submittedName>
</protein>
<accession>A0ABM8IBH7</accession>
<proteinExistence type="predicted"/>
<feature type="chain" id="PRO_5047474867" evidence="5">
    <location>
        <begin position="24"/>
        <end position="374"/>
    </location>
</feature>